<proteinExistence type="predicted"/>
<dbReference type="AlphaFoldDB" id="A0AAE0QR72"/>
<comment type="caution">
    <text evidence="1">The sequence shown here is derived from an EMBL/GenBank/DDBJ whole genome shotgun (WGS) entry which is preliminary data.</text>
</comment>
<name>A0AAE0QR72_9TELE</name>
<keyword evidence="2" id="KW-1185">Reference proteome</keyword>
<accession>A0AAE0QR72</accession>
<organism evidence="1 2">
    <name type="scientific">Hemibagrus guttatus</name>
    <dbReference type="NCBI Taxonomy" id="175788"/>
    <lineage>
        <taxon>Eukaryota</taxon>
        <taxon>Metazoa</taxon>
        <taxon>Chordata</taxon>
        <taxon>Craniata</taxon>
        <taxon>Vertebrata</taxon>
        <taxon>Euteleostomi</taxon>
        <taxon>Actinopterygii</taxon>
        <taxon>Neopterygii</taxon>
        <taxon>Teleostei</taxon>
        <taxon>Ostariophysi</taxon>
        <taxon>Siluriformes</taxon>
        <taxon>Bagridae</taxon>
        <taxon>Hemibagrus</taxon>
    </lineage>
</organism>
<sequence>CALCPVCGPHDTAEAGLVSSGVSGMSNTRVWFFLRKEWAVPVRSEKDISNILRSNAFMSLIKNGL</sequence>
<gene>
    <name evidence="1" type="ORF">QTP70_031160</name>
</gene>
<evidence type="ECO:0000313" key="2">
    <source>
        <dbReference type="Proteomes" id="UP001274896"/>
    </source>
</evidence>
<evidence type="ECO:0000313" key="1">
    <source>
        <dbReference type="EMBL" id="KAK3529471.1"/>
    </source>
</evidence>
<dbReference type="EMBL" id="JAUCMX010000012">
    <property type="protein sequence ID" value="KAK3529471.1"/>
    <property type="molecule type" value="Genomic_DNA"/>
</dbReference>
<feature type="non-terminal residue" evidence="1">
    <location>
        <position position="1"/>
    </location>
</feature>
<protein>
    <submittedName>
        <fullName evidence="1">Uncharacterized protein</fullName>
    </submittedName>
</protein>
<reference evidence="1" key="1">
    <citation type="submission" date="2023-06" db="EMBL/GenBank/DDBJ databases">
        <title>Male Hemibagrus guttatus genome.</title>
        <authorList>
            <person name="Bian C."/>
        </authorList>
    </citation>
    <scope>NUCLEOTIDE SEQUENCE</scope>
    <source>
        <strain evidence="1">Male_cb2023</strain>
        <tissue evidence="1">Muscle</tissue>
    </source>
</reference>
<dbReference type="Proteomes" id="UP001274896">
    <property type="component" value="Unassembled WGS sequence"/>
</dbReference>